<comment type="caution">
    <text evidence="4">The sequence shown here is derived from an EMBL/GenBank/DDBJ whole genome shotgun (WGS) entry which is preliminary data.</text>
</comment>
<evidence type="ECO:0000256" key="1">
    <source>
        <dbReference type="ARBA" id="ARBA00022737"/>
    </source>
</evidence>
<feature type="signal peptide" evidence="2">
    <location>
        <begin position="1"/>
        <end position="20"/>
    </location>
</feature>
<gene>
    <name evidence="4" type="ORF">Goshw_000720</name>
</gene>
<keyword evidence="1" id="KW-0677">Repeat</keyword>
<feature type="domain" description="Disease resistance protein winged helix" evidence="3">
    <location>
        <begin position="23"/>
        <end position="69"/>
    </location>
</feature>
<proteinExistence type="predicted"/>
<evidence type="ECO:0000256" key="2">
    <source>
        <dbReference type="SAM" id="SignalP"/>
    </source>
</evidence>
<protein>
    <recommendedName>
        <fullName evidence="3">Disease resistance protein winged helix domain-containing protein</fullName>
    </recommendedName>
</protein>
<keyword evidence="5" id="KW-1185">Reference proteome</keyword>
<evidence type="ECO:0000313" key="5">
    <source>
        <dbReference type="Proteomes" id="UP000593576"/>
    </source>
</evidence>
<dbReference type="OrthoDB" id="988147at2759"/>
<feature type="chain" id="PRO_5029554657" description="Disease resistance protein winged helix domain-containing protein" evidence="2">
    <location>
        <begin position="21"/>
        <end position="182"/>
    </location>
</feature>
<dbReference type="EMBL" id="JABFAF010000002">
    <property type="protein sequence ID" value="MBA0848328.1"/>
    <property type="molecule type" value="Genomic_DNA"/>
</dbReference>
<keyword evidence="2" id="KW-0732">Signal</keyword>
<organism evidence="4 5">
    <name type="scientific">Gossypium schwendimanii</name>
    <name type="common">Cotton</name>
    <dbReference type="NCBI Taxonomy" id="34291"/>
    <lineage>
        <taxon>Eukaryota</taxon>
        <taxon>Viridiplantae</taxon>
        <taxon>Streptophyta</taxon>
        <taxon>Embryophyta</taxon>
        <taxon>Tracheophyta</taxon>
        <taxon>Spermatophyta</taxon>
        <taxon>Magnoliopsida</taxon>
        <taxon>eudicotyledons</taxon>
        <taxon>Gunneridae</taxon>
        <taxon>Pentapetalae</taxon>
        <taxon>rosids</taxon>
        <taxon>malvids</taxon>
        <taxon>Malvales</taxon>
        <taxon>Malvaceae</taxon>
        <taxon>Malvoideae</taxon>
        <taxon>Gossypium</taxon>
    </lineage>
</organism>
<dbReference type="Pfam" id="PF23559">
    <property type="entry name" value="WHD_DRP"/>
    <property type="match status" value="1"/>
</dbReference>
<evidence type="ECO:0000259" key="3">
    <source>
        <dbReference type="Pfam" id="PF23559"/>
    </source>
</evidence>
<sequence>MVNTHRGLPLAIIVLGGILATKKDYQILAERLIQLWVAEGIVSSTEDEANGEVMEDVAEAFLDELVERSKQEKFLSIINDSSLSSSNTKAVHIIAVHRHIYVQRIKSSIPFRSILFFWHPFDLNLEPCLSDEDDFCFLVSFVCVMLKWKRSWKYMFGKFKKLRVLSFEGGEGYSRFKLSSAI</sequence>
<dbReference type="Proteomes" id="UP000593576">
    <property type="component" value="Unassembled WGS sequence"/>
</dbReference>
<feature type="non-terminal residue" evidence="4">
    <location>
        <position position="182"/>
    </location>
</feature>
<reference evidence="4 5" key="1">
    <citation type="journal article" date="2019" name="Genome Biol. Evol.">
        <title>Insights into the evolution of the New World diploid cottons (Gossypium, subgenus Houzingenia) based on genome sequencing.</title>
        <authorList>
            <person name="Grover C.E."/>
            <person name="Arick M.A. 2nd"/>
            <person name="Thrash A."/>
            <person name="Conover J.L."/>
            <person name="Sanders W.S."/>
            <person name="Peterson D.G."/>
            <person name="Frelichowski J.E."/>
            <person name="Scheffler J.A."/>
            <person name="Scheffler B.E."/>
            <person name="Wendel J.F."/>
        </authorList>
    </citation>
    <scope>NUCLEOTIDE SEQUENCE [LARGE SCALE GENOMIC DNA]</scope>
    <source>
        <strain evidence="4">1</strain>
        <tissue evidence="4">Leaf</tissue>
    </source>
</reference>
<accession>A0A7J9KPK1</accession>
<evidence type="ECO:0000313" key="4">
    <source>
        <dbReference type="EMBL" id="MBA0848328.1"/>
    </source>
</evidence>
<dbReference type="AlphaFoldDB" id="A0A7J9KPK1"/>
<name>A0A7J9KPK1_GOSSC</name>
<dbReference type="InterPro" id="IPR058922">
    <property type="entry name" value="WHD_DRP"/>
</dbReference>